<sequence>MKSLFTERPSRRKTLGLIGALALLIPVGLGVAPAQASAVSEVSAAPAEAAANTTCGFYMSGILAQYNHCSTTGENVWVHVTSIIAPGAPPGLGGGSTLLCLSPGDHSLVPYVYGIITGASSNGNTCSNPDG</sequence>
<dbReference type="InterPro" id="IPR006311">
    <property type="entry name" value="TAT_signal"/>
</dbReference>
<dbReference type="EMBL" id="JAAWVT010000007">
    <property type="protein sequence ID" value="NKG21927.1"/>
    <property type="molecule type" value="Genomic_DNA"/>
</dbReference>
<dbReference type="PROSITE" id="PS51318">
    <property type="entry name" value="TAT"/>
    <property type="match status" value="1"/>
</dbReference>
<dbReference type="Proteomes" id="UP000746595">
    <property type="component" value="Unassembled WGS sequence"/>
</dbReference>
<evidence type="ECO:0000313" key="1">
    <source>
        <dbReference type="EMBL" id="NKG21927.1"/>
    </source>
</evidence>
<protein>
    <recommendedName>
        <fullName evidence="3">Secreted protein</fullName>
    </recommendedName>
</protein>
<keyword evidence="2" id="KW-1185">Reference proteome</keyword>
<proteinExistence type="predicted"/>
<dbReference type="InterPro" id="IPR045935">
    <property type="entry name" value="DUF6355"/>
</dbReference>
<evidence type="ECO:0000313" key="2">
    <source>
        <dbReference type="Proteomes" id="UP000746595"/>
    </source>
</evidence>
<evidence type="ECO:0008006" key="3">
    <source>
        <dbReference type="Google" id="ProtNLM"/>
    </source>
</evidence>
<gene>
    <name evidence="1" type="ORF">HED64_14585</name>
</gene>
<accession>A0ABX1G6P9</accession>
<name>A0ABX1G6P9_9MICC</name>
<dbReference type="RefSeq" id="WP_168152730.1">
    <property type="nucleotide sequence ID" value="NZ_JAAWVT010000007.1"/>
</dbReference>
<reference evidence="1 2" key="1">
    <citation type="submission" date="2020-04" db="EMBL/GenBank/DDBJ databases">
        <title>Paeniglutamicibacter sp. ANT13_2, a novel actinomycete isolated from sediment in Antarctica.</title>
        <authorList>
            <person name="Sakdapetsiri C."/>
            <person name="Pinyakong O."/>
        </authorList>
    </citation>
    <scope>NUCLEOTIDE SEQUENCE [LARGE SCALE GENOMIC DNA]</scope>
    <source>
        <strain evidence="1 2">ANT13_2</strain>
    </source>
</reference>
<comment type="caution">
    <text evidence="1">The sequence shown here is derived from an EMBL/GenBank/DDBJ whole genome shotgun (WGS) entry which is preliminary data.</text>
</comment>
<organism evidence="1 2">
    <name type="scientific">Paeniglutamicibacter terrestris</name>
    <dbReference type="NCBI Taxonomy" id="2723403"/>
    <lineage>
        <taxon>Bacteria</taxon>
        <taxon>Bacillati</taxon>
        <taxon>Actinomycetota</taxon>
        <taxon>Actinomycetes</taxon>
        <taxon>Micrococcales</taxon>
        <taxon>Micrococcaceae</taxon>
        <taxon>Paeniglutamicibacter</taxon>
    </lineage>
</organism>
<dbReference type="Pfam" id="PF19882">
    <property type="entry name" value="DUF6355"/>
    <property type="match status" value="1"/>
</dbReference>